<dbReference type="AlphaFoldDB" id="A0A9R0K6M7"/>
<evidence type="ECO:0000256" key="4">
    <source>
        <dbReference type="SAM" id="SignalP"/>
    </source>
</evidence>
<dbReference type="PIRSF" id="PIRSF002674">
    <property type="entry name" value="VSP"/>
    <property type="match status" value="1"/>
</dbReference>
<organism evidence="5 6">
    <name type="scientific">Spinacia oleracea</name>
    <name type="common">Spinach</name>
    <dbReference type="NCBI Taxonomy" id="3562"/>
    <lineage>
        <taxon>Eukaryota</taxon>
        <taxon>Viridiplantae</taxon>
        <taxon>Streptophyta</taxon>
        <taxon>Embryophyta</taxon>
        <taxon>Tracheophyta</taxon>
        <taxon>Spermatophyta</taxon>
        <taxon>Magnoliopsida</taxon>
        <taxon>eudicotyledons</taxon>
        <taxon>Gunneridae</taxon>
        <taxon>Pentapetalae</taxon>
        <taxon>Caryophyllales</taxon>
        <taxon>Chenopodiaceae</taxon>
        <taxon>Chenopodioideae</taxon>
        <taxon>Anserineae</taxon>
        <taxon>Spinacia</taxon>
    </lineage>
</organism>
<dbReference type="Gene3D" id="3.40.50.1000">
    <property type="entry name" value="HAD superfamily/HAD-like"/>
    <property type="match status" value="1"/>
</dbReference>
<evidence type="ECO:0000313" key="5">
    <source>
        <dbReference type="Proteomes" id="UP000813463"/>
    </source>
</evidence>
<feature type="chain" id="PRO_5045195920" evidence="4">
    <location>
        <begin position="26"/>
        <end position="252"/>
    </location>
</feature>
<evidence type="ECO:0000256" key="2">
    <source>
        <dbReference type="ARBA" id="ARBA00023180"/>
    </source>
</evidence>
<name>A0A9R0K6M7_SPIOL</name>
<comment type="similarity">
    <text evidence="3">Belongs to the APS1/VSP family.</text>
</comment>
<keyword evidence="2" id="KW-0325">Glycoprotein</keyword>
<keyword evidence="5" id="KW-1185">Reference proteome</keyword>
<sequence length="252" mass="29141">MYPPPSLIILKLLLSTLLLVTPSQSLSQGNHEDDHESSSLFCESWRFSVETNNAGNWSTIPSRCYEFVNHYMTGDRYVSDLGVTGRNALDYAKTVDIAGDGMDAWVFDIDETLLSMLAYYKLHKFRSTTLKVEVKWGLRHKLTVLPASLSLYNEIRQLGFTVFLLTGRPEWLRNQTVTNLLYAGYNDWERLILRQSYDERKKAIDYKSENRKQLEDEGYRIHGSLGDQWSDLLGYATAQRSFKYPNLMYYAA</sequence>
<evidence type="ECO:0000313" key="6">
    <source>
        <dbReference type="RefSeq" id="XP_021860439.2"/>
    </source>
</evidence>
<evidence type="ECO:0000256" key="1">
    <source>
        <dbReference type="ARBA" id="ARBA00022729"/>
    </source>
</evidence>
<gene>
    <name evidence="6" type="primary">LOC110799480</name>
</gene>
<protein>
    <submittedName>
        <fullName evidence="6">Acid phosphatase 1</fullName>
    </submittedName>
</protein>
<dbReference type="PANTHER" id="PTHR31284:SF10">
    <property type="entry name" value="ACID PHOSPHATASE-LIKE PROTEIN"/>
    <property type="match status" value="1"/>
</dbReference>
<keyword evidence="1 4" id="KW-0732">Signal</keyword>
<dbReference type="Pfam" id="PF03767">
    <property type="entry name" value="Acid_phosphat_B"/>
    <property type="match status" value="1"/>
</dbReference>
<dbReference type="PANTHER" id="PTHR31284">
    <property type="entry name" value="ACID PHOSPHATASE-LIKE PROTEIN"/>
    <property type="match status" value="1"/>
</dbReference>
<proteinExistence type="inferred from homology"/>
<dbReference type="Proteomes" id="UP000813463">
    <property type="component" value="Chromosome 2"/>
</dbReference>
<feature type="signal peptide" evidence="4">
    <location>
        <begin position="1"/>
        <end position="25"/>
    </location>
</feature>
<dbReference type="GeneID" id="110799480"/>
<dbReference type="RefSeq" id="XP_021860439.2">
    <property type="nucleotide sequence ID" value="XM_022004747.2"/>
</dbReference>
<reference evidence="6" key="2">
    <citation type="submission" date="2025-08" db="UniProtKB">
        <authorList>
            <consortium name="RefSeq"/>
        </authorList>
    </citation>
    <scope>IDENTIFICATION</scope>
    <source>
        <tissue evidence="6">Leaf</tissue>
    </source>
</reference>
<evidence type="ECO:0000256" key="3">
    <source>
        <dbReference type="PIRNR" id="PIRNR002674"/>
    </source>
</evidence>
<dbReference type="InterPro" id="IPR036412">
    <property type="entry name" value="HAD-like_sf"/>
</dbReference>
<dbReference type="GO" id="GO:0003993">
    <property type="term" value="F:acid phosphatase activity"/>
    <property type="evidence" value="ECO:0000318"/>
    <property type="project" value="GO_Central"/>
</dbReference>
<dbReference type="InterPro" id="IPR014403">
    <property type="entry name" value="APS1/VSP"/>
</dbReference>
<dbReference type="InterPro" id="IPR023214">
    <property type="entry name" value="HAD_sf"/>
</dbReference>
<accession>A0A9R0K6M7</accession>
<dbReference type="KEGG" id="soe:110799480"/>
<reference evidence="5" key="1">
    <citation type="journal article" date="2021" name="Nat. Commun.">
        <title>Genomic analyses provide insights into spinach domestication and the genetic basis of agronomic traits.</title>
        <authorList>
            <person name="Cai X."/>
            <person name="Sun X."/>
            <person name="Xu C."/>
            <person name="Sun H."/>
            <person name="Wang X."/>
            <person name="Ge C."/>
            <person name="Zhang Z."/>
            <person name="Wang Q."/>
            <person name="Fei Z."/>
            <person name="Jiao C."/>
            <person name="Wang Q."/>
        </authorList>
    </citation>
    <scope>NUCLEOTIDE SEQUENCE [LARGE SCALE GENOMIC DNA]</scope>
    <source>
        <strain evidence="5">cv. Varoflay</strain>
    </source>
</reference>
<dbReference type="SUPFAM" id="SSF56784">
    <property type="entry name" value="HAD-like"/>
    <property type="match status" value="1"/>
</dbReference>
<dbReference type="InterPro" id="IPR005519">
    <property type="entry name" value="Acid_phosphat_B-like"/>
</dbReference>